<dbReference type="InterPro" id="IPR027417">
    <property type="entry name" value="P-loop_NTPase"/>
</dbReference>
<evidence type="ECO:0000256" key="3">
    <source>
        <dbReference type="ARBA" id="ARBA00022840"/>
    </source>
</evidence>
<dbReference type="GO" id="GO:0016887">
    <property type="term" value="F:ATP hydrolysis activity"/>
    <property type="evidence" value="ECO:0007669"/>
    <property type="project" value="TreeGrafter"/>
</dbReference>
<dbReference type="InterPro" id="IPR003593">
    <property type="entry name" value="AAA+_ATPase"/>
</dbReference>
<dbReference type="Gene3D" id="3.30.450.90">
    <property type="match status" value="1"/>
</dbReference>
<sequence length="579" mass="64662">MLTNEQIKNIVIKTKILPEKEFEKLAKEARGLEKRLEDYLVEKKVVTPQALYESAAGYFKLPFMNLKGLTIRKDILFNIPEPIASTHEMIAFDGDSKTLKIATTNPGDLPIFEFIKKKTGLEPKIHITNPQSIKEGIKQYHKSLKAELGYLGASADPGEGAGPESEKDLKKLAEDLPVVRIIDTLLEYAIYQEASDIHIEPEEKDVIVRFRIDGILHNVMTLPKNTQSGIVARIKILSNLKVDEHRLPQDGRFKIATKENKVSFRVSIIPAFDGEKVVMRLLNEKAQILNLEQLGFQPSSLEIVKRNIKKPHGMVLVTGPTGSGKTTTLYTILNILNTPQVNISTVEDPVEYRMPKINQSQINPKIGFTFASGLRSLLRQDPDIIMVGEIRDQETAEIAVHAAMTGHLVLSTLHTNDAPTTLPRLNDMGIPAFLIATTTNVIVAQRLVRKICPNCIQSYNLDKNTVEELEEQMDVPTLLKTMESQKAIIDSKGGLKSILFYHGKGCKKCSDTGYKGRIGIYETMEITEELSSLILKKGNSSEIKKLAIEQGMLTIIEDGFIKAKNGITTIEEIMRVTKE</sequence>
<dbReference type="InterPro" id="IPR001482">
    <property type="entry name" value="T2SS/T4SS_dom"/>
</dbReference>
<dbReference type="GO" id="GO:0005524">
    <property type="term" value="F:ATP binding"/>
    <property type="evidence" value="ECO:0007669"/>
    <property type="project" value="UniProtKB-KW"/>
</dbReference>
<dbReference type="InterPro" id="IPR007831">
    <property type="entry name" value="T2SS_GspE_N"/>
</dbReference>
<keyword evidence="3" id="KW-0067">ATP-binding</keyword>
<accession>A0A2M6K8L2</accession>
<dbReference type="SMART" id="SM00382">
    <property type="entry name" value="AAA"/>
    <property type="match status" value="1"/>
</dbReference>
<dbReference type="PANTHER" id="PTHR30258:SF1">
    <property type="entry name" value="PROTEIN TRANSPORT PROTEIN HOFB HOMOLOG"/>
    <property type="match status" value="1"/>
</dbReference>
<evidence type="ECO:0000313" key="5">
    <source>
        <dbReference type="EMBL" id="PIR13223.1"/>
    </source>
</evidence>
<evidence type="ECO:0000256" key="1">
    <source>
        <dbReference type="ARBA" id="ARBA00006611"/>
    </source>
</evidence>
<reference evidence="5 6" key="1">
    <citation type="submission" date="2017-09" db="EMBL/GenBank/DDBJ databases">
        <title>Depth-based differentiation of microbial function through sediment-hosted aquifers and enrichment of novel symbionts in the deep terrestrial subsurface.</title>
        <authorList>
            <person name="Probst A.J."/>
            <person name="Ladd B."/>
            <person name="Jarett J.K."/>
            <person name="Geller-Mcgrath D.E."/>
            <person name="Sieber C.M."/>
            <person name="Emerson J.B."/>
            <person name="Anantharaman K."/>
            <person name="Thomas B.C."/>
            <person name="Malmstrom R."/>
            <person name="Stieglmeier M."/>
            <person name="Klingl A."/>
            <person name="Woyke T."/>
            <person name="Ryan C.M."/>
            <person name="Banfield J.F."/>
        </authorList>
    </citation>
    <scope>NUCLEOTIDE SEQUENCE [LARGE SCALE GENOMIC DNA]</scope>
    <source>
        <strain evidence="5">CG11_big_fil_rev_8_21_14_0_20_39_10</strain>
    </source>
</reference>
<dbReference type="GO" id="GO:0005886">
    <property type="term" value="C:plasma membrane"/>
    <property type="evidence" value="ECO:0007669"/>
    <property type="project" value="TreeGrafter"/>
</dbReference>
<dbReference type="CDD" id="cd01129">
    <property type="entry name" value="PulE-GspE-like"/>
    <property type="match status" value="1"/>
</dbReference>
<evidence type="ECO:0000313" key="6">
    <source>
        <dbReference type="Proteomes" id="UP000230869"/>
    </source>
</evidence>
<dbReference type="PANTHER" id="PTHR30258">
    <property type="entry name" value="TYPE II SECRETION SYSTEM PROTEIN GSPE-RELATED"/>
    <property type="match status" value="1"/>
</dbReference>
<evidence type="ECO:0000256" key="2">
    <source>
        <dbReference type="ARBA" id="ARBA00022741"/>
    </source>
</evidence>
<dbReference type="EMBL" id="PCWW01000050">
    <property type="protein sequence ID" value="PIR13223.1"/>
    <property type="molecule type" value="Genomic_DNA"/>
</dbReference>
<comment type="similarity">
    <text evidence="1">Belongs to the GSP E family.</text>
</comment>
<proteinExistence type="inferred from homology"/>
<dbReference type="Pfam" id="PF05157">
    <property type="entry name" value="MshEN"/>
    <property type="match status" value="1"/>
</dbReference>
<keyword evidence="2" id="KW-0547">Nucleotide-binding</keyword>
<dbReference type="Proteomes" id="UP000230869">
    <property type="component" value="Unassembled WGS sequence"/>
</dbReference>
<feature type="domain" description="Bacterial type II secretion system protein E" evidence="4">
    <location>
        <begin position="378"/>
        <end position="392"/>
    </location>
</feature>
<protein>
    <recommendedName>
        <fullName evidence="4">Bacterial type II secretion system protein E domain-containing protein</fullName>
    </recommendedName>
</protein>
<dbReference type="Gene3D" id="3.40.50.300">
    <property type="entry name" value="P-loop containing nucleotide triphosphate hydrolases"/>
    <property type="match status" value="1"/>
</dbReference>
<dbReference type="SUPFAM" id="SSF160246">
    <property type="entry name" value="EspE N-terminal domain-like"/>
    <property type="match status" value="1"/>
</dbReference>
<evidence type="ECO:0000259" key="4">
    <source>
        <dbReference type="PROSITE" id="PS00662"/>
    </source>
</evidence>
<dbReference type="PROSITE" id="PS00662">
    <property type="entry name" value="T2SP_E"/>
    <property type="match status" value="1"/>
</dbReference>
<name>A0A2M6K8L2_9BACT</name>
<dbReference type="Gene3D" id="3.30.300.160">
    <property type="entry name" value="Type II secretion system, protein E, N-terminal domain"/>
    <property type="match status" value="1"/>
</dbReference>
<dbReference type="SUPFAM" id="SSF52540">
    <property type="entry name" value="P-loop containing nucleoside triphosphate hydrolases"/>
    <property type="match status" value="1"/>
</dbReference>
<gene>
    <name evidence="5" type="ORF">COV49_02920</name>
</gene>
<organism evidence="5 6">
    <name type="scientific">Candidatus Falkowbacteria bacterium CG11_big_fil_rev_8_21_14_0_20_39_10</name>
    <dbReference type="NCBI Taxonomy" id="1974570"/>
    <lineage>
        <taxon>Bacteria</taxon>
        <taxon>Candidatus Falkowiibacteriota</taxon>
    </lineage>
</organism>
<dbReference type="AlphaFoldDB" id="A0A2M6K8L2"/>
<dbReference type="Pfam" id="PF00437">
    <property type="entry name" value="T2SSE"/>
    <property type="match status" value="1"/>
</dbReference>
<comment type="caution">
    <text evidence="5">The sequence shown here is derived from an EMBL/GenBank/DDBJ whole genome shotgun (WGS) entry which is preliminary data.</text>
</comment>
<dbReference type="FunFam" id="3.40.50.300:FF:000398">
    <property type="entry name" value="Type IV pilus assembly ATPase PilB"/>
    <property type="match status" value="1"/>
</dbReference>
<dbReference type="InterPro" id="IPR037257">
    <property type="entry name" value="T2SS_E_N_sf"/>
</dbReference>